<dbReference type="KEGG" id="aten:116287141"/>
<keyword evidence="8" id="KW-1185">Reference proteome</keyword>
<accession>A0A6P8HAC7</accession>
<evidence type="ECO:0000256" key="6">
    <source>
        <dbReference type="SAM" id="Coils"/>
    </source>
</evidence>
<dbReference type="GeneID" id="116287141"/>
<name>A0A6P8HAC7_ACTTE</name>
<keyword evidence="3 7" id="KW-0812">Transmembrane</keyword>
<dbReference type="InterPro" id="IPR012926">
    <property type="entry name" value="TMEM120A/B"/>
</dbReference>
<comment type="similarity">
    <text evidence="2">Belongs to the TMEM120 family.</text>
</comment>
<dbReference type="AlphaFoldDB" id="A0A6P8HAC7"/>
<feature type="coiled-coil region" evidence="6">
    <location>
        <begin position="53"/>
        <end position="103"/>
    </location>
</feature>
<proteinExistence type="inferred from homology"/>
<dbReference type="OrthoDB" id="2015098at2759"/>
<evidence type="ECO:0000313" key="8">
    <source>
        <dbReference type="Proteomes" id="UP000515163"/>
    </source>
</evidence>
<evidence type="ECO:0000256" key="7">
    <source>
        <dbReference type="SAM" id="Phobius"/>
    </source>
</evidence>
<dbReference type="RefSeq" id="XP_031549642.1">
    <property type="nucleotide sequence ID" value="XM_031693782.1"/>
</dbReference>
<organism evidence="8 9">
    <name type="scientific">Actinia tenebrosa</name>
    <name type="common">Australian red waratah sea anemone</name>
    <dbReference type="NCBI Taxonomy" id="6105"/>
    <lineage>
        <taxon>Eukaryota</taxon>
        <taxon>Metazoa</taxon>
        <taxon>Cnidaria</taxon>
        <taxon>Anthozoa</taxon>
        <taxon>Hexacorallia</taxon>
        <taxon>Actiniaria</taxon>
        <taxon>Actiniidae</taxon>
        <taxon>Actinia</taxon>
    </lineage>
</organism>
<keyword evidence="6" id="KW-0175">Coiled coil</keyword>
<evidence type="ECO:0000256" key="4">
    <source>
        <dbReference type="ARBA" id="ARBA00022989"/>
    </source>
</evidence>
<reference evidence="9" key="1">
    <citation type="submission" date="2025-08" db="UniProtKB">
        <authorList>
            <consortium name="RefSeq"/>
        </authorList>
    </citation>
    <scope>IDENTIFICATION</scope>
    <source>
        <tissue evidence="9">Tentacle</tissue>
    </source>
</reference>
<evidence type="ECO:0000256" key="1">
    <source>
        <dbReference type="ARBA" id="ARBA00004141"/>
    </source>
</evidence>
<dbReference type="Proteomes" id="UP000515163">
    <property type="component" value="Unplaced"/>
</dbReference>
<dbReference type="FunCoup" id="A0A6P8HAC7">
    <property type="interactions" value="568"/>
</dbReference>
<dbReference type="GO" id="GO:0016020">
    <property type="term" value="C:membrane"/>
    <property type="evidence" value="ECO:0007669"/>
    <property type="project" value="UniProtKB-SubCell"/>
</dbReference>
<dbReference type="PANTHER" id="PTHR21433:SF0">
    <property type="entry name" value="TRANSMEMBRANE PROTEIN 120 HOMOLOG"/>
    <property type="match status" value="1"/>
</dbReference>
<keyword evidence="4 7" id="KW-1133">Transmembrane helix</keyword>
<keyword evidence="5 7" id="KW-0472">Membrane</keyword>
<comment type="subcellular location">
    <subcellularLocation>
        <location evidence="1">Membrane</location>
        <topology evidence="1">Multi-pass membrane protein</topology>
    </subcellularLocation>
</comment>
<evidence type="ECO:0000256" key="2">
    <source>
        <dbReference type="ARBA" id="ARBA00009700"/>
    </source>
</evidence>
<feature type="transmembrane region" description="Helical" evidence="7">
    <location>
        <begin position="191"/>
        <end position="210"/>
    </location>
</feature>
<dbReference type="InParanoid" id="A0A6P8HAC7"/>
<evidence type="ECO:0000256" key="3">
    <source>
        <dbReference type="ARBA" id="ARBA00022692"/>
    </source>
</evidence>
<evidence type="ECO:0000256" key="5">
    <source>
        <dbReference type="ARBA" id="ARBA00023136"/>
    </source>
</evidence>
<evidence type="ECO:0000313" key="9">
    <source>
        <dbReference type="RefSeq" id="XP_031549642.1"/>
    </source>
</evidence>
<sequence>MAAIAEISTLQEWDEEWRTVEDDLLKFKTGQFLEYQKKMDEFHKSQKSCLSMVNLMKRKINDFDKALKRLEKQNDTPESKKLVVELRYRIELLENKIKEVQRSLPSSAGSFLRLCLGDINVSLYNKKLEYKDNYEKFKLKMTILCTVFACFNLVCNYRLTDSLFHGVLVWYYSTLTLQEHILIANGSRIKGWWVLHHYFSILLSGFLLIWPDGIIYQMFRRQFFLFSLYLSFVQLIQFKYQSGVMYRLRALGVSHGMDVTVDGFQTWMWRGLGFVLPFLFLGYVFQFYNAYTLVALYYHPDCREWQVMATGVTFFVLFFGNFTTLLYVLKQKMTKGQKMRVPCG</sequence>
<dbReference type="PANTHER" id="PTHR21433">
    <property type="entry name" value="TRANSMEMBRANE PROTEIN INDUCED BY TUMOR NECROSIS FACTOR ALPHA"/>
    <property type="match status" value="1"/>
</dbReference>
<feature type="transmembrane region" description="Helical" evidence="7">
    <location>
        <begin position="305"/>
        <end position="329"/>
    </location>
</feature>
<protein>
    <submittedName>
        <fullName evidence="9">Transmembrane protein 120A-like</fullName>
    </submittedName>
</protein>
<dbReference type="Pfam" id="PF07851">
    <property type="entry name" value="TMEM120A-B"/>
    <property type="match status" value="1"/>
</dbReference>
<feature type="transmembrane region" description="Helical" evidence="7">
    <location>
        <begin position="165"/>
        <end position="184"/>
    </location>
</feature>
<gene>
    <name evidence="9" type="primary">LOC116287141</name>
</gene>